<dbReference type="GO" id="GO:0003677">
    <property type="term" value="F:DNA binding"/>
    <property type="evidence" value="ECO:0007669"/>
    <property type="project" value="InterPro"/>
</dbReference>
<evidence type="ECO:0000313" key="2">
    <source>
        <dbReference type="Proteomes" id="UP000254920"/>
    </source>
</evidence>
<keyword evidence="2" id="KW-1185">Reference proteome</keyword>
<dbReference type="RefSeq" id="WP_089183007.1">
    <property type="nucleotide sequence ID" value="NZ_CP043427.1"/>
</dbReference>
<dbReference type="Gene3D" id="1.10.260.40">
    <property type="entry name" value="lambda repressor-like DNA-binding domains"/>
    <property type="match status" value="1"/>
</dbReference>
<name>A0A381DIW5_9BACT</name>
<protein>
    <submittedName>
        <fullName evidence="1">Phosphatidylglycerophosphate synthase</fullName>
    </submittedName>
</protein>
<dbReference type="AlphaFoldDB" id="A0A381DIW5"/>
<sequence>MNNINMLKEIGLKEVARKTHIELKYLEAIMEKDFQALCRKNVKGYVKILSREYDIDFESWMKEYEEYSLANTQDISQTPFVSPKIPAYRQKDKSNSTSLMIFIVILVVFLAWFFDAAKYLSMIPNMLNDENRSVVYSDSKVVENVEKTIIDDNNTKNIIEVNASLVDENLTIFDKNSSTLVNLDENISLNSIENSIKKDENASNLDKNSSFASMISSKMQKVIIKPQKSIWIGTINLDNGAKKTITTNKDYEVDMSKPQLILTGHGDFSIDIDGENRPSGTSVSTRFLVKDGEFKSISADEFMSMNKGKAW</sequence>
<gene>
    <name evidence="1" type="primary">pgsA_2</name>
    <name evidence="1" type="ORF">NCTC12475_00815</name>
</gene>
<accession>A0A381DIW5</accession>
<dbReference type="OrthoDB" id="5372824at2"/>
<organism evidence="1 2">
    <name type="scientific">Campylobacter sputorum subsp. sputorum</name>
    <dbReference type="NCBI Taxonomy" id="32024"/>
    <lineage>
        <taxon>Bacteria</taxon>
        <taxon>Pseudomonadati</taxon>
        <taxon>Campylobacterota</taxon>
        <taxon>Epsilonproteobacteria</taxon>
        <taxon>Campylobacterales</taxon>
        <taxon>Campylobacteraceae</taxon>
        <taxon>Campylobacter</taxon>
    </lineage>
</organism>
<dbReference type="EMBL" id="UFVD01000001">
    <property type="protein sequence ID" value="SUX10618.1"/>
    <property type="molecule type" value="Genomic_DNA"/>
</dbReference>
<dbReference type="STRING" id="32024.GCA_000788295_01234"/>
<dbReference type="InterPro" id="IPR010982">
    <property type="entry name" value="Lambda_DNA-bd_dom_sf"/>
</dbReference>
<proteinExistence type="predicted"/>
<evidence type="ECO:0000313" key="1">
    <source>
        <dbReference type="EMBL" id="SUX10618.1"/>
    </source>
</evidence>
<reference evidence="1 2" key="1">
    <citation type="submission" date="2018-06" db="EMBL/GenBank/DDBJ databases">
        <authorList>
            <consortium name="Pathogen Informatics"/>
            <person name="Doyle S."/>
        </authorList>
    </citation>
    <scope>NUCLEOTIDE SEQUENCE [LARGE SCALE GENOMIC DNA]</scope>
    <source>
        <strain evidence="1 2">NCTC12475</strain>
    </source>
</reference>
<dbReference type="GeneID" id="93091246"/>
<dbReference type="Proteomes" id="UP000254920">
    <property type="component" value="Unassembled WGS sequence"/>
</dbReference>